<name>A0AAN8NY36_POLSC</name>
<dbReference type="Proteomes" id="UP001372834">
    <property type="component" value="Unassembled WGS sequence"/>
</dbReference>
<proteinExistence type="predicted"/>
<evidence type="ECO:0000313" key="2">
    <source>
        <dbReference type="EMBL" id="KAK6626044.1"/>
    </source>
</evidence>
<feature type="compositionally biased region" description="Polar residues" evidence="1">
    <location>
        <begin position="42"/>
        <end position="53"/>
    </location>
</feature>
<dbReference type="AlphaFoldDB" id="A0AAN8NY36"/>
<accession>A0AAN8NY36</accession>
<protein>
    <submittedName>
        <fullName evidence="2">Uncharacterized protein</fullName>
    </submittedName>
</protein>
<evidence type="ECO:0000313" key="3">
    <source>
        <dbReference type="Proteomes" id="UP001372834"/>
    </source>
</evidence>
<feature type="compositionally biased region" description="Basic and acidic residues" evidence="1">
    <location>
        <begin position="18"/>
        <end position="41"/>
    </location>
</feature>
<sequence>SSVGHKRIYFSSVKNRRGKMEMEELETEKMEETGEKYEKSNKYSGSGNIGNVQ</sequence>
<dbReference type="EMBL" id="JAWJWE010000037">
    <property type="protein sequence ID" value="KAK6626044.1"/>
    <property type="molecule type" value="Genomic_DNA"/>
</dbReference>
<evidence type="ECO:0000256" key="1">
    <source>
        <dbReference type="SAM" id="MobiDB-lite"/>
    </source>
</evidence>
<feature type="non-terminal residue" evidence="2">
    <location>
        <position position="1"/>
    </location>
</feature>
<organism evidence="2 3">
    <name type="scientific">Polyplax serrata</name>
    <name type="common">Common mouse louse</name>
    <dbReference type="NCBI Taxonomy" id="468196"/>
    <lineage>
        <taxon>Eukaryota</taxon>
        <taxon>Metazoa</taxon>
        <taxon>Ecdysozoa</taxon>
        <taxon>Arthropoda</taxon>
        <taxon>Hexapoda</taxon>
        <taxon>Insecta</taxon>
        <taxon>Pterygota</taxon>
        <taxon>Neoptera</taxon>
        <taxon>Paraneoptera</taxon>
        <taxon>Psocodea</taxon>
        <taxon>Troctomorpha</taxon>
        <taxon>Phthiraptera</taxon>
        <taxon>Anoplura</taxon>
        <taxon>Polyplacidae</taxon>
        <taxon>Polyplax</taxon>
    </lineage>
</organism>
<gene>
    <name evidence="2" type="ORF">RUM43_006348</name>
</gene>
<feature type="region of interest" description="Disordered" evidence="1">
    <location>
        <begin position="1"/>
        <end position="53"/>
    </location>
</feature>
<reference evidence="2 3" key="1">
    <citation type="submission" date="2023-10" db="EMBL/GenBank/DDBJ databases">
        <title>Genomes of two closely related lineages of the louse Polyplax serrata with different host specificities.</title>
        <authorList>
            <person name="Martinu J."/>
            <person name="Tarabai H."/>
            <person name="Stefka J."/>
            <person name="Hypsa V."/>
        </authorList>
    </citation>
    <scope>NUCLEOTIDE SEQUENCE [LARGE SCALE GENOMIC DNA]</scope>
    <source>
        <strain evidence="2">HR10_N</strain>
    </source>
</reference>
<comment type="caution">
    <text evidence="2">The sequence shown here is derived from an EMBL/GenBank/DDBJ whole genome shotgun (WGS) entry which is preliminary data.</text>
</comment>